<evidence type="ECO:0000313" key="2">
    <source>
        <dbReference type="EMBL" id="TMQ90441.1"/>
    </source>
</evidence>
<dbReference type="GO" id="GO:0016787">
    <property type="term" value="F:hydrolase activity"/>
    <property type="evidence" value="ECO:0007669"/>
    <property type="project" value="UniProtKB-KW"/>
</dbReference>
<dbReference type="AlphaFoldDB" id="A0A5C4J210"/>
<name>A0A5C4J210_9ACTN</name>
<dbReference type="PANTHER" id="PTHR43433">
    <property type="entry name" value="HYDROLASE, ALPHA/BETA FOLD FAMILY PROTEIN"/>
    <property type="match status" value="1"/>
</dbReference>
<dbReference type="Pfam" id="PF12697">
    <property type="entry name" value="Abhydrolase_6"/>
    <property type="match status" value="1"/>
</dbReference>
<dbReference type="RefSeq" id="WP_138649572.1">
    <property type="nucleotide sequence ID" value="NZ_VCKW01000291.1"/>
</dbReference>
<dbReference type="PANTHER" id="PTHR43433:SF5">
    <property type="entry name" value="AB HYDROLASE-1 DOMAIN-CONTAINING PROTEIN"/>
    <property type="match status" value="1"/>
</dbReference>
<comment type="caution">
    <text evidence="2">The sequence shown here is derived from an EMBL/GenBank/DDBJ whole genome shotgun (WGS) entry which is preliminary data.</text>
</comment>
<gene>
    <name evidence="2" type="ORF">ETD83_35450</name>
</gene>
<keyword evidence="2" id="KW-0378">Hydrolase</keyword>
<organism evidence="2 3">
    <name type="scientific">Actinomadura soli</name>
    <dbReference type="NCBI Taxonomy" id="2508997"/>
    <lineage>
        <taxon>Bacteria</taxon>
        <taxon>Bacillati</taxon>
        <taxon>Actinomycetota</taxon>
        <taxon>Actinomycetes</taxon>
        <taxon>Streptosporangiales</taxon>
        <taxon>Thermomonosporaceae</taxon>
        <taxon>Actinomadura</taxon>
    </lineage>
</organism>
<evidence type="ECO:0000313" key="3">
    <source>
        <dbReference type="Proteomes" id="UP000309174"/>
    </source>
</evidence>
<dbReference type="SUPFAM" id="SSF53474">
    <property type="entry name" value="alpha/beta-Hydrolases"/>
    <property type="match status" value="1"/>
</dbReference>
<feature type="domain" description="AB hydrolase-1" evidence="1">
    <location>
        <begin position="35"/>
        <end position="252"/>
    </location>
</feature>
<dbReference type="Proteomes" id="UP000309174">
    <property type="component" value="Unassembled WGS sequence"/>
</dbReference>
<protein>
    <submittedName>
        <fullName evidence="2">Alpha/beta hydrolase</fullName>
    </submittedName>
</protein>
<dbReference type="Gene3D" id="3.40.50.1820">
    <property type="entry name" value="alpha/beta hydrolase"/>
    <property type="match status" value="1"/>
</dbReference>
<dbReference type="InterPro" id="IPR050471">
    <property type="entry name" value="AB_hydrolase"/>
</dbReference>
<reference evidence="2 3" key="1">
    <citation type="submission" date="2019-05" db="EMBL/GenBank/DDBJ databases">
        <title>Draft genome sequence of Actinomadura sp. 14C53.</title>
        <authorList>
            <person name="Saricaoglu S."/>
            <person name="Isik K."/>
        </authorList>
    </citation>
    <scope>NUCLEOTIDE SEQUENCE [LARGE SCALE GENOMIC DNA]</scope>
    <source>
        <strain evidence="2 3">14C53</strain>
    </source>
</reference>
<proteinExistence type="predicted"/>
<evidence type="ECO:0000259" key="1">
    <source>
        <dbReference type="Pfam" id="PF12697"/>
    </source>
</evidence>
<sequence>MRKIIVSEVTHRHRTATSADGTSIAYDRIGAGPAVVLVQGAFSSRNDPIMTGIADALASKYTVYNYDRRGRGDSGDTAPYAVQREIEDLTALIGAAGGTAMVFGGSSGGALALEAAAAGAPITKLAVLEPPYVTAPGRSLPSAGELGALAEQGRRGEAIELFLTKGAEMPPEAVEGMKAQPYWAHIESVAHTLAYEAAVVGKGPVPDRLSAIAVPVLVVAGSASTDRMRDAAQAVTRQLRDARLEWLDGQAHGQVDPASLGTAVGEFFSA</sequence>
<dbReference type="InterPro" id="IPR000073">
    <property type="entry name" value="AB_hydrolase_1"/>
</dbReference>
<dbReference type="InterPro" id="IPR029058">
    <property type="entry name" value="AB_hydrolase_fold"/>
</dbReference>
<dbReference type="EMBL" id="VCKW01000291">
    <property type="protein sequence ID" value="TMQ90441.1"/>
    <property type="molecule type" value="Genomic_DNA"/>
</dbReference>
<accession>A0A5C4J210</accession>
<keyword evidence="3" id="KW-1185">Reference proteome</keyword>
<dbReference type="OrthoDB" id="63519at2"/>